<dbReference type="AlphaFoldDB" id="A2CCA3"/>
<name>A2CCA3_PROM3</name>
<organism evidence="2 3">
    <name type="scientific">Prochlorococcus marinus (strain MIT 9303)</name>
    <dbReference type="NCBI Taxonomy" id="59922"/>
    <lineage>
        <taxon>Bacteria</taxon>
        <taxon>Bacillati</taxon>
        <taxon>Cyanobacteriota</taxon>
        <taxon>Cyanophyceae</taxon>
        <taxon>Synechococcales</taxon>
        <taxon>Prochlorococcaceae</taxon>
        <taxon>Prochlorococcus</taxon>
    </lineage>
</organism>
<sequence>MMLLIHEPWSHDRHSRIALITSGIATAKPLARQLKRPLSTTGKTVGFYPFARGLKRQNGGTGSGQSPPSIKCSFDL</sequence>
<evidence type="ECO:0000256" key="1">
    <source>
        <dbReference type="SAM" id="MobiDB-lite"/>
    </source>
</evidence>
<dbReference type="Proteomes" id="UP000002274">
    <property type="component" value="Chromosome"/>
</dbReference>
<dbReference type="KEGG" id="pmf:P9303_23801"/>
<accession>A2CCA3</accession>
<dbReference type="HOGENOM" id="CLU_2651532_0_0_3"/>
<protein>
    <submittedName>
        <fullName evidence="2">Uncharacterized protein</fullName>
    </submittedName>
</protein>
<dbReference type="EMBL" id="CP000554">
    <property type="protein sequence ID" value="ABM79113.1"/>
    <property type="molecule type" value="Genomic_DNA"/>
</dbReference>
<evidence type="ECO:0000313" key="3">
    <source>
        <dbReference type="Proteomes" id="UP000002274"/>
    </source>
</evidence>
<gene>
    <name evidence="2" type="ordered locus">P9303_23801</name>
</gene>
<evidence type="ECO:0000313" key="2">
    <source>
        <dbReference type="EMBL" id="ABM79113.1"/>
    </source>
</evidence>
<reference evidence="2 3" key="1">
    <citation type="journal article" date="2007" name="PLoS Genet.">
        <title>Patterns and implications of gene gain and loss in the evolution of Prochlorococcus.</title>
        <authorList>
            <person name="Kettler G.C."/>
            <person name="Martiny A.C."/>
            <person name="Huang K."/>
            <person name="Zucker J."/>
            <person name="Coleman M.L."/>
            <person name="Rodrigue S."/>
            <person name="Chen F."/>
            <person name="Lapidus A."/>
            <person name="Ferriera S."/>
            <person name="Johnson J."/>
            <person name="Steglich C."/>
            <person name="Church G.M."/>
            <person name="Richardson P."/>
            <person name="Chisholm S.W."/>
        </authorList>
    </citation>
    <scope>NUCLEOTIDE SEQUENCE [LARGE SCALE GENOMIC DNA]</scope>
    <source>
        <strain evidence="2 3">MIT 9303</strain>
    </source>
</reference>
<proteinExistence type="predicted"/>
<feature type="region of interest" description="Disordered" evidence="1">
    <location>
        <begin position="53"/>
        <end position="76"/>
    </location>
</feature>